<comment type="cofactor">
    <cofactor evidence="1">
        <name>[4Fe-4S] cluster</name>
        <dbReference type="ChEBI" id="CHEBI:49883"/>
    </cofactor>
</comment>
<dbReference type="CDD" id="cd01585">
    <property type="entry name" value="AcnA_Bact"/>
    <property type="match status" value="1"/>
</dbReference>
<dbReference type="InterPro" id="IPR018136">
    <property type="entry name" value="Aconitase_4Fe-4S_BS"/>
</dbReference>
<dbReference type="Gene3D" id="3.20.19.10">
    <property type="entry name" value="Aconitase, domain 4"/>
    <property type="match status" value="1"/>
</dbReference>
<name>A0A519BF14_ACIG2</name>
<keyword evidence="7" id="KW-0456">Lyase</keyword>
<reference evidence="7 8" key="1">
    <citation type="journal article" date="2019" name="ISME J.">
        <title>Insights into ecological role of a new deltaproteobacterial order Candidatus Acidulodesulfobacterales by metagenomics and metatranscriptomics.</title>
        <authorList>
            <person name="Tan S."/>
            <person name="Liu J."/>
            <person name="Fang Y."/>
            <person name="Hedlund B.P."/>
            <person name="Lian Z.H."/>
            <person name="Huang L.Y."/>
            <person name="Li J.T."/>
            <person name="Huang L.N."/>
            <person name="Li W.J."/>
            <person name="Jiang H.C."/>
            <person name="Dong H.L."/>
            <person name="Shu W.S."/>
        </authorList>
    </citation>
    <scope>NUCLEOTIDE SEQUENCE [LARGE SCALE GENOMIC DNA]</scope>
    <source>
        <strain evidence="7">AP2</strain>
    </source>
</reference>
<dbReference type="UniPathway" id="UPA00223">
    <property type="reaction ID" value="UER00718"/>
</dbReference>
<dbReference type="Pfam" id="PF00694">
    <property type="entry name" value="Aconitase_C"/>
    <property type="match status" value="1"/>
</dbReference>
<evidence type="ECO:0000259" key="6">
    <source>
        <dbReference type="Pfam" id="PF00694"/>
    </source>
</evidence>
<organism evidence="7 8">
    <name type="scientific">Acididesulfobacter guangdongensis</name>
    <dbReference type="NCBI Taxonomy" id="2597225"/>
    <lineage>
        <taxon>Bacteria</taxon>
        <taxon>Deltaproteobacteria</taxon>
        <taxon>Candidatus Acidulodesulfobacterales</taxon>
        <taxon>Candidatus Acididesulfobacter</taxon>
    </lineage>
</organism>
<dbReference type="PROSITE" id="PS01244">
    <property type="entry name" value="ACONITASE_2"/>
    <property type="match status" value="1"/>
</dbReference>
<evidence type="ECO:0000256" key="2">
    <source>
        <dbReference type="ARBA" id="ARBA00022723"/>
    </source>
</evidence>
<dbReference type="GO" id="GO:0006099">
    <property type="term" value="P:tricarboxylic acid cycle"/>
    <property type="evidence" value="ECO:0007669"/>
    <property type="project" value="UniProtKB-UniPathway"/>
</dbReference>
<keyword evidence="3" id="KW-0408">Iron</keyword>
<evidence type="ECO:0000256" key="3">
    <source>
        <dbReference type="ARBA" id="ARBA00023004"/>
    </source>
</evidence>
<dbReference type="InterPro" id="IPR015931">
    <property type="entry name" value="Acnase/IPM_dHydase_lsu_aba_1/3"/>
</dbReference>
<dbReference type="InterPro" id="IPR000573">
    <property type="entry name" value="AconitaseA/IPMdHydase_ssu_swvl"/>
</dbReference>
<dbReference type="SUPFAM" id="SSF53732">
    <property type="entry name" value="Aconitase iron-sulfur domain"/>
    <property type="match status" value="1"/>
</dbReference>
<evidence type="ECO:0000259" key="5">
    <source>
        <dbReference type="Pfam" id="PF00330"/>
    </source>
</evidence>
<dbReference type="PANTHER" id="PTHR43160:SF3">
    <property type="entry name" value="ACONITATE HYDRATASE, MITOCHONDRIAL"/>
    <property type="match status" value="1"/>
</dbReference>
<dbReference type="InterPro" id="IPR036008">
    <property type="entry name" value="Aconitase_4Fe-4S_dom"/>
</dbReference>
<comment type="caution">
    <text evidence="7">The sequence shown here is derived from an EMBL/GenBank/DDBJ whole genome shotgun (WGS) entry which is preliminary data.</text>
</comment>
<evidence type="ECO:0000256" key="1">
    <source>
        <dbReference type="ARBA" id="ARBA00001966"/>
    </source>
</evidence>
<dbReference type="Gene3D" id="3.30.499.10">
    <property type="entry name" value="Aconitase, domain 3"/>
    <property type="match status" value="2"/>
</dbReference>
<evidence type="ECO:0000313" key="7">
    <source>
        <dbReference type="EMBL" id="RZD15862.1"/>
    </source>
</evidence>
<sequence length="645" mass="69665">MQSQGLSLTYKILKSHLIKGNLNPGEEIAIKIDRTLTQDATGTMAYLQFEAIGVPRVQTELSVSYIDHNTLQTGFENADDHKFLQTLASKYGILYSKAGNGICHQVNLERFGVPGKTLLGSDSHTPTAGGVGMIAIGAGGLDVAVAMGGGAFYMAAPKVVLVKLSGKLQDWVSAKDIILELLRRLTVKGGVGKIFEYGGEGVKSLSVPERAVITNMGAELGATTSIFPSDEKTLEFLKAENRTEDYTAISADENAVYDEVIDIDLSSLEPMAAKPHMPDNVVKVKELKDIKVDQAAIGSCTNSSYADLMTVAAILKGKKVHPDVSLVISPGSKQVYEMIAKNGALAELISSGARILESTCGPCIGMGQAPRSGAVSLRTFNRNFEGRSGTKDASIYLISVQTAAASALTGYITDPRTLGKAPEIKMPEKFDIDDSMILRPSTEPENVEVYRGPNIKPLPIKEKLSESISGKVLLKVGDNITTDHIMPAGSKILPLRSNIPAISKYVFESVDPAFSERALKEKGGFIVAGENYGQGSSREHAALAPMYLGVKAVIAKSFARIHFANLVNFGILPLIFDNPADYDKINQGDLFEAQNILSELNEKKPVKFINKTKKEEYIFKYNLTDRQINIIKEGGLLNETKNSKN</sequence>
<evidence type="ECO:0000256" key="4">
    <source>
        <dbReference type="ARBA" id="ARBA00023014"/>
    </source>
</evidence>
<keyword evidence="4" id="KW-0411">Iron-sulfur</keyword>
<feature type="domain" description="Aconitase A/isopropylmalate dehydratase small subunit swivel" evidence="6">
    <location>
        <begin position="525"/>
        <end position="578"/>
    </location>
</feature>
<keyword evidence="2" id="KW-0479">Metal-binding</keyword>
<dbReference type="PANTHER" id="PTHR43160">
    <property type="entry name" value="ACONITATE HYDRATASE B"/>
    <property type="match status" value="1"/>
</dbReference>
<dbReference type="GO" id="GO:0005829">
    <property type="term" value="C:cytosol"/>
    <property type="evidence" value="ECO:0007669"/>
    <property type="project" value="TreeGrafter"/>
</dbReference>
<dbReference type="Pfam" id="PF00330">
    <property type="entry name" value="Aconitase"/>
    <property type="match status" value="1"/>
</dbReference>
<dbReference type="NCBIfam" id="TIGR01342">
    <property type="entry name" value="acon_putative"/>
    <property type="match status" value="1"/>
</dbReference>
<dbReference type="EMBL" id="SGBC01000003">
    <property type="protein sequence ID" value="RZD15862.1"/>
    <property type="molecule type" value="Genomic_DNA"/>
</dbReference>
<feature type="domain" description="Aconitase/3-isopropylmalate dehydratase large subunit alpha/beta/alpha" evidence="5">
    <location>
        <begin position="11"/>
        <end position="410"/>
    </location>
</feature>
<dbReference type="InterPro" id="IPR001030">
    <property type="entry name" value="Acoase/IPM_deHydtase_lsu_aba"/>
</dbReference>
<dbReference type="GO" id="GO:0003994">
    <property type="term" value="F:aconitate hydratase activity"/>
    <property type="evidence" value="ECO:0007669"/>
    <property type="project" value="UniProtKB-EC"/>
</dbReference>
<dbReference type="SUPFAM" id="SSF52016">
    <property type="entry name" value="LeuD/IlvD-like"/>
    <property type="match status" value="1"/>
</dbReference>
<dbReference type="Proteomes" id="UP000316562">
    <property type="component" value="Unassembled WGS sequence"/>
</dbReference>
<dbReference type="NCBIfam" id="NF001614">
    <property type="entry name" value="PRK00402.1"/>
    <property type="match status" value="1"/>
</dbReference>
<evidence type="ECO:0000313" key="8">
    <source>
        <dbReference type="Proteomes" id="UP000316562"/>
    </source>
</evidence>
<dbReference type="GO" id="GO:0051539">
    <property type="term" value="F:4 iron, 4 sulfur cluster binding"/>
    <property type="evidence" value="ECO:0007669"/>
    <property type="project" value="TreeGrafter"/>
</dbReference>
<dbReference type="InterPro" id="IPR050926">
    <property type="entry name" value="Aconitase/IPM_isomerase"/>
</dbReference>
<dbReference type="GO" id="GO:0046872">
    <property type="term" value="F:metal ion binding"/>
    <property type="evidence" value="ECO:0007669"/>
    <property type="project" value="UniProtKB-KW"/>
</dbReference>
<dbReference type="PRINTS" id="PR00415">
    <property type="entry name" value="ACONITASE"/>
</dbReference>
<gene>
    <name evidence="7" type="ORF">EVJ46_06590</name>
</gene>
<dbReference type="EC" id="4.2.1.3" evidence="7"/>
<dbReference type="AlphaFoldDB" id="A0A519BF14"/>
<proteinExistence type="predicted"/>
<protein>
    <submittedName>
        <fullName evidence="7">Aconitate hydratase</fullName>
        <ecNumber evidence="7">4.2.1.3</ecNumber>
    </submittedName>
</protein>
<accession>A0A519BF14</accession>
<dbReference type="InterPro" id="IPR006250">
    <property type="entry name" value="Aconitase_put"/>
</dbReference>
<dbReference type="NCBIfam" id="NF005558">
    <property type="entry name" value="PRK07229.1"/>
    <property type="match status" value="1"/>
</dbReference>
<dbReference type="PROSITE" id="PS00450">
    <property type="entry name" value="ACONITASE_1"/>
    <property type="match status" value="1"/>
</dbReference>
<dbReference type="InterPro" id="IPR015928">
    <property type="entry name" value="Aconitase/3IPM_dehydase_swvl"/>
</dbReference>
<dbReference type="CDD" id="cd01579">
    <property type="entry name" value="AcnA_Bact_Swivel"/>
    <property type="match status" value="1"/>
</dbReference>